<feature type="transmembrane region" description="Helical" evidence="3">
    <location>
        <begin position="32"/>
        <end position="55"/>
    </location>
</feature>
<accession>A0ABQ9MIT8</accession>
<feature type="coiled-coil region" evidence="1">
    <location>
        <begin position="158"/>
        <end position="192"/>
    </location>
</feature>
<reference evidence="4" key="1">
    <citation type="journal article" date="2023" name="Plant Biotechnol. J.">
        <title>Chromosome-level wild Hevea brasiliensis genome provides new tools for genomic-assisted breeding and valuable loci to elevate rubber yield.</title>
        <authorList>
            <person name="Cheng H."/>
            <person name="Song X."/>
            <person name="Hu Y."/>
            <person name="Wu T."/>
            <person name="Yang Q."/>
            <person name="An Z."/>
            <person name="Feng S."/>
            <person name="Deng Z."/>
            <person name="Wu W."/>
            <person name="Zeng X."/>
            <person name="Tu M."/>
            <person name="Wang X."/>
            <person name="Huang H."/>
        </authorList>
    </citation>
    <scope>NUCLEOTIDE SEQUENCE</scope>
    <source>
        <strain evidence="4">MT/VB/25A 57/8</strain>
    </source>
</reference>
<keyword evidence="3" id="KW-0472">Membrane</keyword>
<feature type="compositionally biased region" description="Basic and acidic residues" evidence="2">
    <location>
        <begin position="353"/>
        <end position="367"/>
    </location>
</feature>
<feature type="compositionally biased region" description="Basic and acidic residues" evidence="2">
    <location>
        <begin position="671"/>
        <end position="680"/>
    </location>
</feature>
<feature type="compositionally biased region" description="Polar residues" evidence="2">
    <location>
        <begin position="538"/>
        <end position="556"/>
    </location>
</feature>
<keyword evidence="3" id="KW-0812">Transmembrane</keyword>
<keyword evidence="1" id="KW-0175">Coiled coil</keyword>
<dbReference type="PANTHER" id="PTHR33870">
    <property type="entry name" value="CARDIOMYOPATHY-ASSOCIATED PROTEIN"/>
    <property type="match status" value="1"/>
</dbReference>
<name>A0ABQ9MIT8_HEVBR</name>
<comment type="caution">
    <text evidence="4">The sequence shown here is derived from an EMBL/GenBank/DDBJ whole genome shotgun (WGS) entry which is preliminary data.</text>
</comment>
<organism evidence="4 5">
    <name type="scientific">Hevea brasiliensis</name>
    <name type="common">Para rubber tree</name>
    <name type="synonym">Siphonia brasiliensis</name>
    <dbReference type="NCBI Taxonomy" id="3981"/>
    <lineage>
        <taxon>Eukaryota</taxon>
        <taxon>Viridiplantae</taxon>
        <taxon>Streptophyta</taxon>
        <taxon>Embryophyta</taxon>
        <taxon>Tracheophyta</taxon>
        <taxon>Spermatophyta</taxon>
        <taxon>Magnoliopsida</taxon>
        <taxon>eudicotyledons</taxon>
        <taxon>Gunneridae</taxon>
        <taxon>Pentapetalae</taxon>
        <taxon>rosids</taxon>
        <taxon>fabids</taxon>
        <taxon>Malpighiales</taxon>
        <taxon>Euphorbiaceae</taxon>
        <taxon>Crotonoideae</taxon>
        <taxon>Micrandreae</taxon>
        <taxon>Hevea</taxon>
    </lineage>
</organism>
<feature type="region of interest" description="Disordered" evidence="2">
    <location>
        <begin position="233"/>
        <end position="281"/>
    </location>
</feature>
<feature type="region of interest" description="Disordered" evidence="2">
    <location>
        <begin position="616"/>
        <end position="640"/>
    </location>
</feature>
<feature type="region of interest" description="Disordered" evidence="2">
    <location>
        <begin position="652"/>
        <end position="703"/>
    </location>
</feature>
<feature type="compositionally biased region" description="Basic and acidic residues" evidence="2">
    <location>
        <begin position="968"/>
        <end position="978"/>
    </location>
</feature>
<feature type="compositionally biased region" description="Basic and acidic residues" evidence="2">
    <location>
        <begin position="875"/>
        <end position="885"/>
    </location>
</feature>
<sequence length="1688" mass="187350">MGLDAMRTSVQVRRFLVISIRTSYKSVRKHPFLVGMACFLIFLYRSFPFLFSLLVSSSPVFVCTAILLGTLLSFGEPNIPEIGKETEQEVTHEISSLKAGVIGDATVVVEKDENFFVENFVGKRKDAAEEAIGEENWEKNVVSKIEGDDALDNYMPLIDESSRDIKFEKQVIEEVEREFDDLELEKNREIYKEKQGIGEVLSNGEAVENHYTLIPNVGDDSLLVEEDKFPAEFTEAEKGDHLHSELPSWKRINDDDKEEEEEDDKASDSGSDGAESSSPDASMADIIPMLDELHPLLDEETPQPARMSQDGSDTGSECSHKSVESEEDVENQADGEEDGDDDNDNEEGEEEVQGGKEDESKSAIKWTEDDQKILMDLGTLELERNQRLESLIARRRACRNLSIMAEKNLIDLDGADLPVNIPPISTTRRNPFDLAYDSYEDVPGSAPSVLLPRRNPFDLPYDSNEEKPDLKVDSFQQEFSAFQHREPVFRRHESFSVGPSVLGATKQERQDIRWKPYFVPERFATEETRYHTFQRQLSEASESKVSSIPDTESVSSAVEEENKKLDEEDLSQETEMFSNLDHVSVLVECGSLLSEDVDSVDIENIERRDVHHDEDEITLRDVENHHELDPSLSTSRGATPLKLNTSEILLKMEPGEEEYSNRSSKSSLSEVDEKISDVKKRSTSPDPGDSQIEESHVSTQTSLDSDFHFMSEAVDENQERKPAQEPRGNHAAEHISVMQTSFDSDFQFTRGVEDDNRHIEPVFEPTGNCIGDSRILMQASLDSDSHFKTLVVDNDKQQEPVLEPSGRESCILTQTSLYSDFHFTSGVVDDNQHKEPVYDSSPQAVDKFLSLLSISSDTQGVTSEMGSPPALAEFSGKESEVHTENMGKNTSGHKKTREGSSKEQSLDENESTSREVTEIELDVAKVGLSGDDLAFDFQDGKIGFTKSELVVEHDAADLPPSSSSNGSVKEDHQCKEESSNNELEELHPSIPNAEIVVGLQQDVIDKLYSASSGNQMASEETILHALEEQHPPVEVDVSMDSKLSSSEFESVEEHAMHMEGILQPEQEEVSSSGLDAEIRVNSLVASSFEHMPSNDLNLSENEERQPAVVGEQVLEAHPDGPSSEIKHVEELSLRKEEGLQFKQDQLRSSSSDVMNGDDLLQDADVKLVSSGSSYQHVPFEAKSPFEVEKQLSWADKSIVEPSIKDDDISQEPSVTLEESTAEVNIANNINVPEVLHHETSESALVPPESLEYKSKVDEFDFKDNILDKIVYEDSGHVLEHPDYSAETHGSFVAEENINEDEDEIKEIDEGLLSELDTVGDFSVKEVVGESLHDEQIPGKSSSAIPEYNWLPGGSSVPEIKPELPILEVSSVTDIELAFKQLHEGVDVEEVILPSVIQDQPVVASKLQDVEARSLEDLHVAMKQASEGNIEEMSKLSDSMGGPAGLNEVGSSSSTKELPILEVRTINDIDLAFKQLKEGADVEEVILPSTIEQHLANNESRNPQQSSFDLQVIEARSLEDLHVAMKQASEEHIKDRSKPSDLNKGQAEVNDVGFSSSTKELPVLEVGTVDDIDLPFDQPKNGANVTSTIEQHLVVNESRDPLHSSSDLQDLDNAMKEVSEVTIEQLPKSSDPIKEISRTSEVNEIGPTKDIESSTVKVYEAGVIQESGSSTVEFGSQETITAVPAEPMH</sequence>
<evidence type="ECO:0000256" key="1">
    <source>
        <dbReference type="SAM" id="Coils"/>
    </source>
</evidence>
<proteinExistence type="predicted"/>
<evidence type="ECO:0000313" key="4">
    <source>
        <dbReference type="EMBL" id="KAJ9179838.1"/>
    </source>
</evidence>
<dbReference type="PANTHER" id="PTHR33870:SF4">
    <property type="entry name" value="CARDIOMYOPATHY-ASSOCIATED PROTEIN"/>
    <property type="match status" value="1"/>
</dbReference>
<dbReference type="EMBL" id="JARPOI010000005">
    <property type="protein sequence ID" value="KAJ9179838.1"/>
    <property type="molecule type" value="Genomic_DNA"/>
</dbReference>
<evidence type="ECO:0000256" key="3">
    <source>
        <dbReference type="SAM" id="Phobius"/>
    </source>
</evidence>
<feature type="compositionally biased region" description="Basic and acidic residues" evidence="2">
    <location>
        <begin position="233"/>
        <end position="244"/>
    </location>
</feature>
<feature type="compositionally biased region" description="Polar residues" evidence="2">
    <location>
        <begin position="631"/>
        <end position="640"/>
    </location>
</feature>
<feature type="compositionally biased region" description="Basic and acidic residues" evidence="2">
    <location>
        <begin position="897"/>
        <end position="915"/>
    </location>
</feature>
<keyword evidence="3" id="KW-1133">Transmembrane helix</keyword>
<protein>
    <submittedName>
        <fullName evidence="4">Uncharacterized protein</fullName>
    </submittedName>
</protein>
<gene>
    <name evidence="4" type="ORF">P3X46_008155</name>
</gene>
<feature type="compositionally biased region" description="Acidic residues" evidence="2">
    <location>
        <begin position="325"/>
        <end position="352"/>
    </location>
</feature>
<feature type="region of interest" description="Disordered" evidence="2">
    <location>
        <begin position="859"/>
        <end position="915"/>
    </location>
</feature>
<keyword evidence="5" id="KW-1185">Reference proteome</keyword>
<feature type="region of interest" description="Disordered" evidence="2">
    <location>
        <begin position="538"/>
        <end position="566"/>
    </location>
</feature>
<feature type="compositionally biased region" description="Acidic residues" evidence="2">
    <location>
        <begin position="255"/>
        <end position="265"/>
    </location>
</feature>
<evidence type="ECO:0000313" key="5">
    <source>
        <dbReference type="Proteomes" id="UP001174677"/>
    </source>
</evidence>
<evidence type="ECO:0000256" key="2">
    <source>
        <dbReference type="SAM" id="MobiDB-lite"/>
    </source>
</evidence>
<feature type="region of interest" description="Disordered" evidence="2">
    <location>
        <begin position="302"/>
        <end position="367"/>
    </location>
</feature>
<dbReference type="Proteomes" id="UP001174677">
    <property type="component" value="Chromosome 5"/>
</dbReference>
<feature type="compositionally biased region" description="Low complexity" evidence="2">
    <location>
        <begin position="268"/>
        <end position="278"/>
    </location>
</feature>
<feature type="compositionally biased region" description="Basic and acidic residues" evidence="2">
    <location>
        <begin position="616"/>
        <end position="629"/>
    </location>
</feature>
<feature type="region of interest" description="Disordered" evidence="2">
    <location>
        <begin position="956"/>
        <end position="985"/>
    </location>
</feature>